<keyword evidence="3" id="KW-1185">Reference proteome</keyword>
<accession>A0ABP9RZB1</accession>
<gene>
    <name evidence="2" type="ORF">GCM10025772_11940</name>
</gene>
<dbReference type="InterPro" id="IPR029063">
    <property type="entry name" value="SAM-dependent_MTases_sf"/>
</dbReference>
<organism evidence="2 3">
    <name type="scientific">Ferrimonas gelatinilytica</name>
    <dbReference type="NCBI Taxonomy" id="1255257"/>
    <lineage>
        <taxon>Bacteria</taxon>
        <taxon>Pseudomonadati</taxon>
        <taxon>Pseudomonadota</taxon>
        <taxon>Gammaproteobacteria</taxon>
        <taxon>Alteromonadales</taxon>
        <taxon>Ferrimonadaceae</taxon>
        <taxon>Ferrimonas</taxon>
    </lineage>
</organism>
<keyword evidence="2" id="KW-0808">Transferase</keyword>
<comment type="caution">
    <text evidence="2">The sequence shown here is derived from an EMBL/GenBank/DDBJ whole genome shotgun (WGS) entry which is preliminary data.</text>
</comment>
<feature type="domain" description="Methyltransferase type 11" evidence="1">
    <location>
        <begin position="77"/>
        <end position="124"/>
    </location>
</feature>
<dbReference type="GO" id="GO:0008168">
    <property type="term" value="F:methyltransferase activity"/>
    <property type="evidence" value="ECO:0007669"/>
    <property type="project" value="UniProtKB-KW"/>
</dbReference>
<dbReference type="Pfam" id="PF08241">
    <property type="entry name" value="Methyltransf_11"/>
    <property type="match status" value="1"/>
</dbReference>
<evidence type="ECO:0000259" key="1">
    <source>
        <dbReference type="Pfam" id="PF08241"/>
    </source>
</evidence>
<evidence type="ECO:0000313" key="3">
    <source>
        <dbReference type="Proteomes" id="UP001501600"/>
    </source>
</evidence>
<dbReference type="Proteomes" id="UP001501600">
    <property type="component" value="Unassembled WGS sequence"/>
</dbReference>
<evidence type="ECO:0000313" key="2">
    <source>
        <dbReference type="EMBL" id="GAA5189466.1"/>
    </source>
</evidence>
<proteinExistence type="predicted"/>
<dbReference type="GO" id="GO:0032259">
    <property type="term" value="P:methylation"/>
    <property type="evidence" value="ECO:0007669"/>
    <property type="project" value="UniProtKB-KW"/>
</dbReference>
<dbReference type="SUPFAM" id="SSF53335">
    <property type="entry name" value="S-adenosyl-L-methionine-dependent methyltransferases"/>
    <property type="match status" value="1"/>
</dbReference>
<dbReference type="EMBL" id="BAABLF010000006">
    <property type="protein sequence ID" value="GAA5189466.1"/>
    <property type="molecule type" value="Genomic_DNA"/>
</dbReference>
<name>A0ABP9RZB1_9GAMM</name>
<dbReference type="InterPro" id="IPR013216">
    <property type="entry name" value="Methyltransf_11"/>
</dbReference>
<protein>
    <submittedName>
        <fullName evidence="2">Class I SAM-dependent methyltransferase</fullName>
    </submittedName>
</protein>
<keyword evidence="2" id="KW-0489">Methyltransferase</keyword>
<reference evidence="3" key="1">
    <citation type="journal article" date="2019" name="Int. J. Syst. Evol. Microbiol.">
        <title>The Global Catalogue of Microorganisms (GCM) 10K type strain sequencing project: providing services to taxonomists for standard genome sequencing and annotation.</title>
        <authorList>
            <consortium name="The Broad Institute Genomics Platform"/>
            <consortium name="The Broad Institute Genome Sequencing Center for Infectious Disease"/>
            <person name="Wu L."/>
            <person name="Ma J."/>
        </authorList>
    </citation>
    <scope>NUCLEOTIDE SEQUENCE [LARGE SCALE GENOMIC DNA]</scope>
    <source>
        <strain evidence="3">JCM 18720</strain>
    </source>
</reference>
<sequence>MIMRPAYSQHSFAVPDSWHALPNGERLKEQIAASLNEWWPQIFGYHLLKLGPLSSDVSSQLCPVPHQFGLDPEKGQVKAQWDALPFRSASIDACLTTFCLEFHRDPHGMLREVDRVLVSGGHLLLVGFNPVSALGLGYLWPPNRHRFPWKGRLFTPARVQDWLSVLGYRVMAQECLSQSAFFGAAGSFSSLQSWMTQWCPGLGSVYLIVAEKLDCPLTPARPRWRVRRPLVVNPVPELAGRDQTAAREDADR</sequence>
<dbReference type="Gene3D" id="3.40.50.150">
    <property type="entry name" value="Vaccinia Virus protein VP39"/>
    <property type="match status" value="1"/>
</dbReference>